<proteinExistence type="predicted"/>
<accession>A0ABW2DMV5</accession>
<name>A0ABW2DMV5_9BACT</name>
<organism evidence="1 2">
    <name type="scientific">Rufibacter roseus</name>
    <dbReference type="NCBI Taxonomy" id="1567108"/>
    <lineage>
        <taxon>Bacteria</taxon>
        <taxon>Pseudomonadati</taxon>
        <taxon>Bacteroidota</taxon>
        <taxon>Cytophagia</taxon>
        <taxon>Cytophagales</taxon>
        <taxon>Hymenobacteraceae</taxon>
        <taxon>Rufibacter</taxon>
    </lineage>
</organism>
<dbReference type="Proteomes" id="UP001596405">
    <property type="component" value="Unassembled WGS sequence"/>
</dbReference>
<protein>
    <recommendedName>
        <fullName evidence="3">GIY-YIG nuclease family protein</fullName>
    </recommendedName>
</protein>
<sequence length="307" mass="36312">MYKLYVLVSDEEPLIKIGYCGDWKRLKSLISKYEWNLENSYFFIHPDKSAIRKFEKKLLGKFRSFHIPEFYKIKYKVGIPYFSVEGASELRSKCCLPLVLEQIEGFILENRCPTGIEKGIFSPELKEKKKSTIIKNTTPEEVWFNDLYINLQGVIQWLMNSSDNPVYKTDKVSWIGTYQNNERQEHIFIVCNGQSCLFIRQLMQIWLDPKHPYNLIERVIDVGDGNFVLVGNCMGIYNFFQEEGITQGKGWWKRYRSLLGRFTYAINSALNLNPYHINIESEWHLDKLDKSTFRYIKYIKELLGAHY</sequence>
<comment type="caution">
    <text evidence="1">The sequence shown here is derived from an EMBL/GenBank/DDBJ whole genome shotgun (WGS) entry which is preliminary data.</text>
</comment>
<evidence type="ECO:0000313" key="1">
    <source>
        <dbReference type="EMBL" id="MFC6998101.1"/>
    </source>
</evidence>
<evidence type="ECO:0000313" key="2">
    <source>
        <dbReference type="Proteomes" id="UP001596405"/>
    </source>
</evidence>
<dbReference type="EMBL" id="JBHSYQ010000004">
    <property type="protein sequence ID" value="MFC6998101.1"/>
    <property type="molecule type" value="Genomic_DNA"/>
</dbReference>
<reference evidence="2" key="1">
    <citation type="journal article" date="2019" name="Int. J. Syst. Evol. Microbiol.">
        <title>The Global Catalogue of Microorganisms (GCM) 10K type strain sequencing project: providing services to taxonomists for standard genome sequencing and annotation.</title>
        <authorList>
            <consortium name="The Broad Institute Genomics Platform"/>
            <consortium name="The Broad Institute Genome Sequencing Center for Infectious Disease"/>
            <person name="Wu L."/>
            <person name="Ma J."/>
        </authorList>
    </citation>
    <scope>NUCLEOTIDE SEQUENCE [LARGE SCALE GENOMIC DNA]</scope>
    <source>
        <strain evidence="2">CGMCC 4.7393</strain>
    </source>
</reference>
<keyword evidence="2" id="KW-1185">Reference proteome</keyword>
<gene>
    <name evidence="1" type="ORF">ACFQHR_10725</name>
</gene>
<dbReference type="RefSeq" id="WP_066621636.1">
    <property type="nucleotide sequence ID" value="NZ_JBHSYQ010000004.1"/>
</dbReference>
<evidence type="ECO:0008006" key="3">
    <source>
        <dbReference type="Google" id="ProtNLM"/>
    </source>
</evidence>